<dbReference type="PANTHER" id="PTHR38459:SF1">
    <property type="entry name" value="PROPHAGE BACTOPRENOL-LINKED GLUCOSE TRANSLOCASE HOMOLOG"/>
    <property type="match status" value="1"/>
</dbReference>
<reference evidence="9 10" key="1">
    <citation type="submission" date="2018-08" db="EMBL/GenBank/DDBJ databases">
        <title>Diversity &amp; Physiological Properties of Lignin-Decomposing Actinobacteria from Soil.</title>
        <authorList>
            <person name="Roh S.G."/>
            <person name="Kim S.B."/>
        </authorList>
    </citation>
    <scope>NUCLEOTIDE SEQUENCE [LARGE SCALE GENOMIC DNA]</scope>
    <source>
        <strain evidence="9 10">MMS17-GH009</strain>
    </source>
</reference>
<name>A0A372ZW22_9ACTN</name>
<accession>A0A372ZW22</accession>
<dbReference type="InterPro" id="IPR007267">
    <property type="entry name" value="GtrA_DPMS_TM"/>
</dbReference>
<dbReference type="Pfam" id="PF04138">
    <property type="entry name" value="GtrA_DPMS_TM"/>
    <property type="match status" value="1"/>
</dbReference>
<dbReference type="EMBL" id="QVIG01000001">
    <property type="protein sequence ID" value="RGD59961.1"/>
    <property type="molecule type" value="Genomic_DNA"/>
</dbReference>
<proteinExistence type="inferred from homology"/>
<dbReference type="PANTHER" id="PTHR38459">
    <property type="entry name" value="PROPHAGE BACTOPRENOL-LINKED GLUCOSE TRANSLOCASE HOMOLOG"/>
    <property type="match status" value="1"/>
</dbReference>
<feature type="transmembrane region" description="Helical" evidence="7">
    <location>
        <begin position="50"/>
        <end position="72"/>
    </location>
</feature>
<feature type="region of interest" description="Disordered" evidence="6">
    <location>
        <begin position="1"/>
        <end position="21"/>
    </location>
</feature>
<dbReference type="InterPro" id="IPR051401">
    <property type="entry name" value="GtrA_CellWall_Glycosyl"/>
</dbReference>
<feature type="domain" description="GtrA/DPMS transmembrane" evidence="8">
    <location>
        <begin position="52"/>
        <end position="172"/>
    </location>
</feature>
<feature type="transmembrane region" description="Helical" evidence="7">
    <location>
        <begin position="84"/>
        <end position="103"/>
    </location>
</feature>
<comment type="caution">
    <text evidence="9">The sequence shown here is derived from an EMBL/GenBank/DDBJ whole genome shotgun (WGS) entry which is preliminary data.</text>
</comment>
<evidence type="ECO:0000256" key="3">
    <source>
        <dbReference type="ARBA" id="ARBA00022692"/>
    </source>
</evidence>
<evidence type="ECO:0000313" key="10">
    <source>
        <dbReference type="Proteomes" id="UP000263377"/>
    </source>
</evidence>
<protein>
    <submittedName>
        <fullName evidence="9">GtrA family protein</fullName>
    </submittedName>
</protein>
<evidence type="ECO:0000256" key="7">
    <source>
        <dbReference type="SAM" id="Phobius"/>
    </source>
</evidence>
<gene>
    <name evidence="9" type="ORF">DR950_21190</name>
</gene>
<sequence>MCVHAGLKGRPRDRDRPFRPAGTWRHSGMATNAASEPSLAQKLRGLKGEVVKFGIVGLSGVVVNFAVFWVCLNGMGLASVRSNIVATVIAIATNYLGYRYWLYRDRDAASRKREITLFLVYSGIGMLIETGVLGFSVYVLDLRSHYEQIGAKVIGLAVATVFRFVSYRTWVFKAVPETVELPAQQSVGAAAGQELAAQAELMLATERIRLAKAE</sequence>
<evidence type="ECO:0000313" key="9">
    <source>
        <dbReference type="EMBL" id="RGD59961.1"/>
    </source>
</evidence>
<evidence type="ECO:0000256" key="2">
    <source>
        <dbReference type="ARBA" id="ARBA00009399"/>
    </source>
</evidence>
<keyword evidence="5 7" id="KW-0472">Membrane</keyword>
<evidence type="ECO:0000259" key="8">
    <source>
        <dbReference type="Pfam" id="PF04138"/>
    </source>
</evidence>
<feature type="transmembrane region" description="Helical" evidence="7">
    <location>
        <begin position="115"/>
        <end position="140"/>
    </location>
</feature>
<comment type="subcellular location">
    <subcellularLocation>
        <location evidence="1">Membrane</location>
        <topology evidence="1">Multi-pass membrane protein</topology>
    </subcellularLocation>
</comment>
<evidence type="ECO:0000256" key="1">
    <source>
        <dbReference type="ARBA" id="ARBA00004141"/>
    </source>
</evidence>
<dbReference type="GO" id="GO:0000271">
    <property type="term" value="P:polysaccharide biosynthetic process"/>
    <property type="evidence" value="ECO:0007669"/>
    <property type="project" value="InterPro"/>
</dbReference>
<organism evidence="9 10">
    <name type="scientific">Kitasatospora xanthocidica</name>
    <dbReference type="NCBI Taxonomy" id="83382"/>
    <lineage>
        <taxon>Bacteria</taxon>
        <taxon>Bacillati</taxon>
        <taxon>Actinomycetota</taxon>
        <taxon>Actinomycetes</taxon>
        <taxon>Kitasatosporales</taxon>
        <taxon>Streptomycetaceae</taxon>
        <taxon>Kitasatospora</taxon>
    </lineage>
</organism>
<comment type="similarity">
    <text evidence="2">Belongs to the GtrA family.</text>
</comment>
<evidence type="ECO:0000256" key="6">
    <source>
        <dbReference type="SAM" id="MobiDB-lite"/>
    </source>
</evidence>
<keyword evidence="10" id="KW-1185">Reference proteome</keyword>
<dbReference type="AlphaFoldDB" id="A0A372ZW22"/>
<evidence type="ECO:0000256" key="4">
    <source>
        <dbReference type="ARBA" id="ARBA00022989"/>
    </source>
</evidence>
<keyword evidence="3 7" id="KW-0812">Transmembrane</keyword>
<dbReference type="Proteomes" id="UP000263377">
    <property type="component" value="Unassembled WGS sequence"/>
</dbReference>
<feature type="transmembrane region" description="Helical" evidence="7">
    <location>
        <begin position="146"/>
        <end position="165"/>
    </location>
</feature>
<evidence type="ECO:0000256" key="5">
    <source>
        <dbReference type="ARBA" id="ARBA00023136"/>
    </source>
</evidence>
<keyword evidence="4 7" id="KW-1133">Transmembrane helix</keyword>
<dbReference type="GO" id="GO:0005886">
    <property type="term" value="C:plasma membrane"/>
    <property type="evidence" value="ECO:0007669"/>
    <property type="project" value="TreeGrafter"/>
</dbReference>